<organism evidence="2 3">
    <name type="scientific">Brassica carinata</name>
    <name type="common">Ethiopian mustard</name>
    <name type="synonym">Abyssinian cabbage</name>
    <dbReference type="NCBI Taxonomy" id="52824"/>
    <lineage>
        <taxon>Eukaryota</taxon>
        <taxon>Viridiplantae</taxon>
        <taxon>Streptophyta</taxon>
        <taxon>Embryophyta</taxon>
        <taxon>Tracheophyta</taxon>
        <taxon>Spermatophyta</taxon>
        <taxon>Magnoliopsida</taxon>
        <taxon>eudicotyledons</taxon>
        <taxon>Gunneridae</taxon>
        <taxon>Pentapetalae</taxon>
        <taxon>rosids</taxon>
        <taxon>malvids</taxon>
        <taxon>Brassicales</taxon>
        <taxon>Brassicaceae</taxon>
        <taxon>Brassiceae</taxon>
        <taxon>Brassica</taxon>
    </lineage>
</organism>
<dbReference type="AlphaFoldDB" id="A0A8X7VI66"/>
<gene>
    <name evidence="2" type="ORF">Bca52824_023258</name>
</gene>
<dbReference type="OrthoDB" id="10546228at2759"/>
<accession>A0A8X7VI66</accession>
<dbReference type="EMBL" id="JAAMPC010000005">
    <property type="protein sequence ID" value="KAG2311701.1"/>
    <property type="molecule type" value="Genomic_DNA"/>
</dbReference>
<comment type="caution">
    <text evidence="2">The sequence shown here is derived from an EMBL/GenBank/DDBJ whole genome shotgun (WGS) entry which is preliminary data.</text>
</comment>
<dbReference type="Proteomes" id="UP000886595">
    <property type="component" value="Unassembled WGS sequence"/>
</dbReference>
<keyword evidence="3" id="KW-1185">Reference proteome</keyword>
<protein>
    <submittedName>
        <fullName evidence="2">Uncharacterized protein</fullName>
    </submittedName>
</protein>
<sequence length="95" mass="10797">MDNSEWTSEESEEEPAEEDVDQNQTEDDLFSAQTEVNQMKDPFVISVGSITRSRSKKLIEKIVCLIQNEKSEEELLGQTNTLPTTFIYSAVSYNS</sequence>
<feature type="compositionally biased region" description="Acidic residues" evidence="1">
    <location>
        <begin position="7"/>
        <end position="28"/>
    </location>
</feature>
<proteinExistence type="predicted"/>
<name>A0A8X7VI66_BRACI</name>
<evidence type="ECO:0000313" key="3">
    <source>
        <dbReference type="Proteomes" id="UP000886595"/>
    </source>
</evidence>
<feature type="region of interest" description="Disordered" evidence="1">
    <location>
        <begin position="1"/>
        <end position="28"/>
    </location>
</feature>
<evidence type="ECO:0000313" key="2">
    <source>
        <dbReference type="EMBL" id="KAG2311701.1"/>
    </source>
</evidence>
<evidence type="ECO:0000256" key="1">
    <source>
        <dbReference type="SAM" id="MobiDB-lite"/>
    </source>
</evidence>
<reference evidence="2 3" key="1">
    <citation type="submission" date="2020-02" db="EMBL/GenBank/DDBJ databases">
        <authorList>
            <person name="Ma Q."/>
            <person name="Huang Y."/>
            <person name="Song X."/>
            <person name="Pei D."/>
        </authorList>
    </citation>
    <scope>NUCLEOTIDE SEQUENCE [LARGE SCALE GENOMIC DNA]</scope>
    <source>
        <strain evidence="2">Sxm20200214</strain>
        <tissue evidence="2">Leaf</tissue>
    </source>
</reference>